<reference evidence="1 2" key="1">
    <citation type="submission" date="2020-03" db="EMBL/GenBank/DDBJ databases">
        <title>Sequencing the genomes of 1000 actinobacteria strains.</title>
        <authorList>
            <person name="Klenk H.-P."/>
        </authorList>
    </citation>
    <scope>NUCLEOTIDE SEQUENCE [LARGE SCALE GENOMIC DNA]</scope>
    <source>
        <strain evidence="1 2">DSM 45668</strain>
    </source>
</reference>
<comment type="caution">
    <text evidence="1">The sequence shown here is derived from an EMBL/GenBank/DDBJ whole genome shotgun (WGS) entry which is preliminary data.</text>
</comment>
<organism evidence="1 2">
    <name type="scientific">Amycolatopsis viridis</name>
    <dbReference type="NCBI Taxonomy" id="185678"/>
    <lineage>
        <taxon>Bacteria</taxon>
        <taxon>Bacillati</taxon>
        <taxon>Actinomycetota</taxon>
        <taxon>Actinomycetes</taxon>
        <taxon>Pseudonocardiales</taxon>
        <taxon>Pseudonocardiaceae</taxon>
        <taxon>Amycolatopsis</taxon>
    </lineage>
</organism>
<proteinExistence type="predicted"/>
<dbReference type="RefSeq" id="WP_167117784.1">
    <property type="nucleotide sequence ID" value="NZ_JAANOU010000001.1"/>
</dbReference>
<dbReference type="Proteomes" id="UP000754495">
    <property type="component" value="Unassembled WGS sequence"/>
</dbReference>
<gene>
    <name evidence="1" type="ORF">FHX46_004213</name>
</gene>
<keyword evidence="2" id="KW-1185">Reference proteome</keyword>
<name>A0ABX0SXJ5_9PSEU</name>
<dbReference type="EMBL" id="JAANOU010000001">
    <property type="protein sequence ID" value="NIH81683.1"/>
    <property type="molecule type" value="Genomic_DNA"/>
</dbReference>
<evidence type="ECO:0000313" key="1">
    <source>
        <dbReference type="EMBL" id="NIH81683.1"/>
    </source>
</evidence>
<evidence type="ECO:0000313" key="2">
    <source>
        <dbReference type="Proteomes" id="UP000754495"/>
    </source>
</evidence>
<sequence>MRADEIAALMVAGMQQQANGNSNIGWHTGVIESWDDLTGLNSVRINGNIFSNLPLLASNNTVRIEEGEVVGIIRVGTQYFVLGAVRAAGRGAGLRLATARVGTSESTSSTSWTDLATVGPDVTTYCNGRVQMTYGGMILCDASGAQSKTGGISVEVTGPTSVGPTAFDPAQLAAVNVYSAASVMVTDTIELPPGQYRFRLKYISANGNNIQFQSRRLTVMPY</sequence>
<protein>
    <recommendedName>
        <fullName evidence="3">DUF5689 domain-containing protein</fullName>
    </recommendedName>
</protein>
<accession>A0ABX0SXJ5</accession>
<evidence type="ECO:0008006" key="3">
    <source>
        <dbReference type="Google" id="ProtNLM"/>
    </source>
</evidence>